<organism evidence="2 3">
    <name type="scientific">Eragrostis curvula</name>
    <name type="common">weeping love grass</name>
    <dbReference type="NCBI Taxonomy" id="38414"/>
    <lineage>
        <taxon>Eukaryota</taxon>
        <taxon>Viridiplantae</taxon>
        <taxon>Streptophyta</taxon>
        <taxon>Embryophyta</taxon>
        <taxon>Tracheophyta</taxon>
        <taxon>Spermatophyta</taxon>
        <taxon>Magnoliopsida</taxon>
        <taxon>Liliopsida</taxon>
        <taxon>Poales</taxon>
        <taxon>Poaceae</taxon>
        <taxon>PACMAD clade</taxon>
        <taxon>Chloridoideae</taxon>
        <taxon>Eragrostideae</taxon>
        <taxon>Eragrostidinae</taxon>
        <taxon>Eragrostis</taxon>
    </lineage>
</organism>
<dbReference type="EMBL" id="RWGY01000409">
    <property type="protein sequence ID" value="TVU01654.1"/>
    <property type="molecule type" value="Genomic_DNA"/>
</dbReference>
<evidence type="ECO:0000313" key="3">
    <source>
        <dbReference type="Proteomes" id="UP000324897"/>
    </source>
</evidence>
<evidence type="ECO:0000256" key="1">
    <source>
        <dbReference type="SAM" id="MobiDB-lite"/>
    </source>
</evidence>
<evidence type="ECO:0000313" key="2">
    <source>
        <dbReference type="EMBL" id="TVU01654.1"/>
    </source>
</evidence>
<dbReference type="Proteomes" id="UP000324897">
    <property type="component" value="Unassembled WGS sequence"/>
</dbReference>
<proteinExistence type="predicted"/>
<protein>
    <submittedName>
        <fullName evidence="2">Uncharacterized protein</fullName>
    </submittedName>
</protein>
<feature type="compositionally biased region" description="Low complexity" evidence="1">
    <location>
        <begin position="58"/>
        <end position="72"/>
    </location>
</feature>
<name>A0A5J9SRR5_9POAL</name>
<comment type="caution">
    <text evidence="2">The sequence shown here is derived from an EMBL/GenBank/DDBJ whole genome shotgun (WGS) entry which is preliminary data.</text>
</comment>
<gene>
    <name evidence="2" type="ORF">EJB05_52885</name>
</gene>
<keyword evidence="3" id="KW-1185">Reference proteome</keyword>
<feature type="region of interest" description="Disordered" evidence="1">
    <location>
        <begin position="54"/>
        <end position="77"/>
    </location>
</feature>
<reference evidence="2 3" key="1">
    <citation type="journal article" date="2019" name="Sci. Rep.">
        <title>A high-quality genome of Eragrostis curvula grass provides insights into Poaceae evolution and supports new strategies to enhance forage quality.</title>
        <authorList>
            <person name="Carballo J."/>
            <person name="Santos B.A.C.M."/>
            <person name="Zappacosta D."/>
            <person name="Garbus I."/>
            <person name="Selva J.P."/>
            <person name="Gallo C.A."/>
            <person name="Diaz A."/>
            <person name="Albertini E."/>
            <person name="Caccamo M."/>
            <person name="Echenique V."/>
        </authorList>
    </citation>
    <scope>NUCLEOTIDE SEQUENCE [LARGE SCALE GENOMIC DNA]</scope>
    <source>
        <strain evidence="3">cv. Victoria</strain>
        <tissue evidence="2">Leaf</tissue>
    </source>
</reference>
<accession>A0A5J9SRR5</accession>
<sequence length="120" mass="13565">MAVAPEIWCPATSPHCSMSQGHPSNHITPLYLSAKQSAHPRGQLRLIKAFLRRRLRRTSSTPTQNSSPTVTNKSRSKRIFNRIKTSKNLKLKSLTCLWKTKASPGSYKPFANFTFLEIII</sequence>
<dbReference type="AlphaFoldDB" id="A0A5J9SRR5"/>
<dbReference type="Gramene" id="TVU01654">
    <property type="protein sequence ID" value="TVU01654"/>
    <property type="gene ID" value="EJB05_52885"/>
</dbReference>